<protein>
    <submittedName>
        <fullName evidence="3">Predicted dehydrogenase</fullName>
    </submittedName>
</protein>
<reference evidence="4" key="1">
    <citation type="submission" date="2016-09" db="EMBL/GenBank/DDBJ databases">
        <authorList>
            <person name="Varghese N."/>
            <person name="Submissions S."/>
        </authorList>
    </citation>
    <scope>NUCLEOTIDE SEQUENCE [LARGE SCALE GENOMIC DNA]</scope>
    <source>
        <strain evidence="4">S5</strain>
    </source>
</reference>
<evidence type="ECO:0000313" key="3">
    <source>
        <dbReference type="EMBL" id="SDC09484.1"/>
    </source>
</evidence>
<sequence length="330" mass="37187">MVNFGVIGTNWITDRFLEAGFMLDDFQLNAVYSRTEQKAKDFARKYDVENTYTDLDQFAQSDMVDAVYIASPTALHAEQAITCMKHGKHVFIEKPMASNEKEVSRMIQTAKEANVLLMEGMKTTFVPNFHVLKDTLDTIAPVRRVVANFCQYSSRYDRYKQGEVLNAFKPELSNGSMMDLGIYTVYPVVSLFGEPARVQAQAYMLESGVDGQGTISATYPNLNADLLFSKITNSEMPSEIQGENGSIVIEKFSDMVGLTLVTKDGTRRSLDVEQKENTMFYEAEHFVKCIKEGQTESNINSHERSLYAMRVLDRARADIGLVFPADQTNE</sequence>
<keyword evidence="4" id="KW-1185">Reference proteome</keyword>
<dbReference type="InterPro" id="IPR036291">
    <property type="entry name" value="NAD(P)-bd_dom_sf"/>
</dbReference>
<dbReference type="PANTHER" id="PTHR43054">
    <property type="match status" value="1"/>
</dbReference>
<feature type="domain" description="GFO/IDH/MocA-like oxidoreductase" evidence="2">
    <location>
        <begin position="150"/>
        <end position="248"/>
    </location>
</feature>
<evidence type="ECO:0000259" key="2">
    <source>
        <dbReference type="Pfam" id="PF22725"/>
    </source>
</evidence>
<dbReference type="SUPFAM" id="SSF55347">
    <property type="entry name" value="Glyceraldehyde-3-phosphate dehydrogenase-like, C-terminal domain"/>
    <property type="match status" value="1"/>
</dbReference>
<dbReference type="STRING" id="1612202.SAMN05421734_104125"/>
<gene>
    <name evidence="3" type="ORF">SAMN05421734_104125</name>
</gene>
<organism evidence="3 4">
    <name type="scientific">Pelagirhabdus alkalitolerans</name>
    <dbReference type="NCBI Taxonomy" id="1612202"/>
    <lineage>
        <taxon>Bacteria</taxon>
        <taxon>Bacillati</taxon>
        <taxon>Bacillota</taxon>
        <taxon>Bacilli</taxon>
        <taxon>Bacillales</taxon>
        <taxon>Bacillaceae</taxon>
        <taxon>Pelagirhabdus</taxon>
    </lineage>
</organism>
<dbReference type="OrthoDB" id="9815825at2"/>
<dbReference type="Gene3D" id="3.40.50.720">
    <property type="entry name" value="NAD(P)-binding Rossmann-like Domain"/>
    <property type="match status" value="1"/>
</dbReference>
<dbReference type="SUPFAM" id="SSF51735">
    <property type="entry name" value="NAD(P)-binding Rossmann-fold domains"/>
    <property type="match status" value="1"/>
</dbReference>
<dbReference type="AlphaFoldDB" id="A0A1G6ISP1"/>
<dbReference type="Gene3D" id="3.30.360.10">
    <property type="entry name" value="Dihydrodipicolinate Reductase, domain 2"/>
    <property type="match status" value="1"/>
</dbReference>
<dbReference type="Proteomes" id="UP000242949">
    <property type="component" value="Unassembled WGS sequence"/>
</dbReference>
<dbReference type="GO" id="GO:0000166">
    <property type="term" value="F:nucleotide binding"/>
    <property type="evidence" value="ECO:0007669"/>
    <property type="project" value="InterPro"/>
</dbReference>
<dbReference type="RefSeq" id="WP_090795091.1">
    <property type="nucleotide sequence ID" value="NZ_FMYI01000004.1"/>
</dbReference>
<dbReference type="InterPro" id="IPR055170">
    <property type="entry name" value="GFO_IDH_MocA-like_dom"/>
</dbReference>
<dbReference type="EMBL" id="FMYI01000004">
    <property type="protein sequence ID" value="SDC09484.1"/>
    <property type="molecule type" value="Genomic_DNA"/>
</dbReference>
<dbReference type="Pfam" id="PF01408">
    <property type="entry name" value="GFO_IDH_MocA"/>
    <property type="match status" value="1"/>
</dbReference>
<evidence type="ECO:0000259" key="1">
    <source>
        <dbReference type="Pfam" id="PF01408"/>
    </source>
</evidence>
<dbReference type="InterPro" id="IPR000683">
    <property type="entry name" value="Gfo/Idh/MocA-like_OxRdtase_N"/>
</dbReference>
<dbReference type="Pfam" id="PF22725">
    <property type="entry name" value="GFO_IDH_MocA_C3"/>
    <property type="match status" value="1"/>
</dbReference>
<evidence type="ECO:0000313" key="4">
    <source>
        <dbReference type="Proteomes" id="UP000242949"/>
    </source>
</evidence>
<feature type="domain" description="Gfo/Idh/MocA-like oxidoreductase N-terminal" evidence="1">
    <location>
        <begin position="2"/>
        <end position="120"/>
    </location>
</feature>
<accession>A0A1G6ISP1</accession>
<name>A0A1G6ISP1_9BACI</name>
<dbReference type="PANTHER" id="PTHR43054:SF1">
    <property type="entry name" value="SCYLLO-INOSITOL 2-DEHYDROGENASE (NADP(+)) IOLU"/>
    <property type="match status" value="1"/>
</dbReference>
<proteinExistence type="predicted"/>